<keyword evidence="3" id="KW-1185">Reference proteome</keyword>
<accession>A0A5N7BD41</accession>
<evidence type="ECO:0000256" key="1">
    <source>
        <dbReference type="SAM" id="Phobius"/>
    </source>
</evidence>
<dbReference type="AlphaFoldDB" id="A0A5N7BD41"/>
<keyword evidence="1" id="KW-0812">Transmembrane</keyword>
<proteinExistence type="predicted"/>
<evidence type="ECO:0000313" key="2">
    <source>
        <dbReference type="EMBL" id="KAE8379683.1"/>
    </source>
</evidence>
<keyword evidence="1" id="KW-0472">Membrane</keyword>
<reference evidence="2 3" key="1">
    <citation type="submission" date="2019-04" db="EMBL/GenBank/DDBJ databases">
        <title>Friends and foes A comparative genomics studyof 23 Aspergillus species from section Flavi.</title>
        <authorList>
            <consortium name="DOE Joint Genome Institute"/>
            <person name="Kjaerbolling I."/>
            <person name="Vesth T."/>
            <person name="Frisvad J.C."/>
            <person name="Nybo J.L."/>
            <person name="Theobald S."/>
            <person name="Kildgaard S."/>
            <person name="Isbrandt T."/>
            <person name="Kuo A."/>
            <person name="Sato A."/>
            <person name="Lyhne E.K."/>
            <person name="Kogle M.E."/>
            <person name="Wiebenga A."/>
            <person name="Kun R.S."/>
            <person name="Lubbers R.J."/>
            <person name="Makela M.R."/>
            <person name="Barry K."/>
            <person name="Chovatia M."/>
            <person name="Clum A."/>
            <person name="Daum C."/>
            <person name="Haridas S."/>
            <person name="He G."/>
            <person name="LaButti K."/>
            <person name="Lipzen A."/>
            <person name="Mondo S."/>
            <person name="Riley R."/>
            <person name="Salamov A."/>
            <person name="Simmons B.A."/>
            <person name="Magnuson J.K."/>
            <person name="Henrissat B."/>
            <person name="Mortensen U.H."/>
            <person name="Larsen T.O."/>
            <person name="Devries R.P."/>
            <person name="Grigoriev I.V."/>
            <person name="Machida M."/>
            <person name="Baker S.E."/>
            <person name="Andersen M.R."/>
        </authorList>
    </citation>
    <scope>NUCLEOTIDE SEQUENCE [LARGE SCALE GENOMIC DNA]</scope>
    <source>
        <strain evidence="2 3">IBT 29228</strain>
    </source>
</reference>
<keyword evidence="1" id="KW-1133">Transmembrane helix</keyword>
<protein>
    <submittedName>
        <fullName evidence="2">Uncharacterized protein</fullName>
    </submittedName>
</protein>
<dbReference type="EMBL" id="ML736191">
    <property type="protein sequence ID" value="KAE8379683.1"/>
    <property type="molecule type" value="Genomic_DNA"/>
</dbReference>
<organism evidence="2 3">
    <name type="scientific">Aspergillus bertholletiae</name>
    <dbReference type="NCBI Taxonomy" id="1226010"/>
    <lineage>
        <taxon>Eukaryota</taxon>
        <taxon>Fungi</taxon>
        <taxon>Dikarya</taxon>
        <taxon>Ascomycota</taxon>
        <taxon>Pezizomycotina</taxon>
        <taxon>Eurotiomycetes</taxon>
        <taxon>Eurotiomycetidae</taxon>
        <taxon>Eurotiales</taxon>
        <taxon>Aspergillaceae</taxon>
        <taxon>Aspergillus</taxon>
        <taxon>Aspergillus subgen. Circumdati</taxon>
    </lineage>
</organism>
<gene>
    <name evidence="2" type="ORF">BDV26DRAFT_159316</name>
</gene>
<name>A0A5N7BD41_9EURO</name>
<evidence type="ECO:0000313" key="3">
    <source>
        <dbReference type="Proteomes" id="UP000326198"/>
    </source>
</evidence>
<sequence>MLLPVSFCGEVLSLSRRSYSFTKKNIIIIIFIIIINNHLTCGIGSVDHFVLPHHHIRRLNSTATG</sequence>
<feature type="transmembrane region" description="Helical" evidence="1">
    <location>
        <begin position="26"/>
        <end position="51"/>
    </location>
</feature>
<dbReference type="Proteomes" id="UP000326198">
    <property type="component" value="Unassembled WGS sequence"/>
</dbReference>